<feature type="transmembrane region" description="Helical" evidence="2">
    <location>
        <begin position="271"/>
        <end position="289"/>
    </location>
</feature>
<dbReference type="EMBL" id="ACRN01000016">
    <property type="protein sequence ID" value="EHM87219.1"/>
    <property type="molecule type" value="Genomic_DNA"/>
</dbReference>
<feature type="transmembrane region" description="Helical" evidence="2">
    <location>
        <begin position="215"/>
        <end position="233"/>
    </location>
</feature>
<accession>G9PHT0</accession>
<feature type="transmembrane region" description="Helical" evidence="2">
    <location>
        <begin position="162"/>
        <end position="181"/>
    </location>
</feature>
<dbReference type="GO" id="GO:0016020">
    <property type="term" value="C:membrane"/>
    <property type="evidence" value="ECO:0007669"/>
    <property type="project" value="TreeGrafter"/>
</dbReference>
<dbReference type="eggNOG" id="COG1835">
    <property type="taxonomic scope" value="Bacteria"/>
</dbReference>
<dbReference type="HOGENOM" id="CLU_005679_2_5_11"/>
<dbReference type="Pfam" id="PF01757">
    <property type="entry name" value="Acyl_transf_3"/>
    <property type="match status" value="1"/>
</dbReference>
<dbReference type="InterPro" id="IPR002656">
    <property type="entry name" value="Acyl_transf_3_dom"/>
</dbReference>
<reference evidence="4 5" key="1">
    <citation type="submission" date="2011-10" db="EMBL/GenBank/DDBJ databases">
        <title>The Genome Sequence of Actinomyces graevenitzii C83.</title>
        <authorList>
            <consortium name="The Broad Institute Genome Sequencing Platform"/>
            <consortium name="The Broad Institute Genome Sequencing Center for Infectious Disease"/>
            <person name="Earl A."/>
            <person name="Ward D."/>
            <person name="Feldgarden M."/>
            <person name="Gevers D."/>
            <person name="Sibley C.D."/>
            <person name="Field T.R."/>
            <person name="Grinwis M."/>
            <person name="Eshaghurshan C.S."/>
            <person name="Surette M.G."/>
            <person name="Young S.K."/>
            <person name="Zeng Q."/>
            <person name="Gargeya S."/>
            <person name="Fitzgerald M."/>
            <person name="Haas B."/>
            <person name="Abouelleil A."/>
            <person name="Alvarado L."/>
            <person name="Arachchi H.M."/>
            <person name="Berlin A."/>
            <person name="Brown A."/>
            <person name="Chapman S.B."/>
            <person name="Chen Z."/>
            <person name="Dunbar C."/>
            <person name="Freedman E."/>
            <person name="Gearin G."/>
            <person name="Goldberg J."/>
            <person name="Griggs A."/>
            <person name="Gujja S."/>
            <person name="Heiman D."/>
            <person name="Howarth C."/>
            <person name="Larson L."/>
            <person name="Lui A."/>
            <person name="MacDonald P.J.P."/>
            <person name="Montmayeur A."/>
            <person name="Murphy C."/>
            <person name="Neiman D."/>
            <person name="Pearson M."/>
            <person name="Priest M."/>
            <person name="Roberts A."/>
            <person name="Saif S."/>
            <person name="Shea T."/>
            <person name="Shenoy N."/>
            <person name="Sisk P."/>
            <person name="Stolte C."/>
            <person name="Sykes S."/>
            <person name="Wortman J."/>
            <person name="Nusbaum C."/>
            <person name="Birren B."/>
        </authorList>
    </citation>
    <scope>NUCLEOTIDE SEQUENCE [LARGE SCALE GENOMIC DNA]</scope>
    <source>
        <strain evidence="4 5">C83</strain>
    </source>
</reference>
<evidence type="ECO:0000313" key="5">
    <source>
        <dbReference type="Proteomes" id="UP000003822"/>
    </source>
</evidence>
<dbReference type="PANTHER" id="PTHR23028:SF53">
    <property type="entry name" value="ACYL_TRANSF_3 DOMAIN-CONTAINING PROTEIN"/>
    <property type="match status" value="1"/>
</dbReference>
<proteinExistence type="predicted"/>
<protein>
    <recommendedName>
        <fullName evidence="3">Acyltransferase 3 domain-containing protein</fullName>
    </recommendedName>
</protein>
<keyword evidence="5" id="KW-1185">Reference proteome</keyword>
<dbReference type="STRING" id="435830.HMPREF0045_01804"/>
<feature type="region of interest" description="Disordered" evidence="1">
    <location>
        <begin position="353"/>
        <end position="407"/>
    </location>
</feature>
<dbReference type="GO" id="GO:0009103">
    <property type="term" value="P:lipopolysaccharide biosynthetic process"/>
    <property type="evidence" value="ECO:0007669"/>
    <property type="project" value="TreeGrafter"/>
</dbReference>
<evidence type="ECO:0000256" key="2">
    <source>
        <dbReference type="SAM" id="Phobius"/>
    </source>
</evidence>
<sequence length="407" mass="43571">MASNTGIVNLPRLTSLRFFAASGVFMYHLCRIYPGMPLKATSTVGYVGVAFFFVLSGFVLTWSTPIYNGVEAKQFWIKRVARVYPSHLVMMVIALLLPATPLPLTWVAVPPNALLLQSWFSPNDIAFGVNAVSWSLSCEAFFYLCAPLLISVLNALKPWQRYLAAAAGAGVAWSIGLVLAANGSNVYAYHLPIVRIGEFIIGIALALALRDGVRLPFRSVCLAGVTTAVMVMVCLRTGQLTTVSGILMVPAFAWLIYACAQADLDGVRGVLRLKLLEHMGITSFAFYLVHELVLLNLKPLPWPHGSKLVNLATVIVLWIICQAAAELLYRGVERPAQRRIRAWAAAHKGKNETKAGHYSLQPGRASGQAGTPGTGVDDAGNGTSVTGGHRLDSAGSATGAGHDGTVA</sequence>
<evidence type="ECO:0000259" key="3">
    <source>
        <dbReference type="Pfam" id="PF01757"/>
    </source>
</evidence>
<dbReference type="AlphaFoldDB" id="G9PHT0"/>
<feature type="transmembrane region" description="Helical" evidence="2">
    <location>
        <begin position="239"/>
        <end position="259"/>
    </location>
</feature>
<organism evidence="4 5">
    <name type="scientific">Actinomyces graevenitzii C83</name>
    <dbReference type="NCBI Taxonomy" id="435830"/>
    <lineage>
        <taxon>Bacteria</taxon>
        <taxon>Bacillati</taxon>
        <taxon>Actinomycetota</taxon>
        <taxon>Actinomycetes</taxon>
        <taxon>Actinomycetales</taxon>
        <taxon>Actinomycetaceae</taxon>
        <taxon>Actinomyces</taxon>
    </lineage>
</organism>
<feature type="transmembrane region" description="Helical" evidence="2">
    <location>
        <begin position="129"/>
        <end position="150"/>
    </location>
</feature>
<feature type="domain" description="Acyltransferase 3" evidence="3">
    <location>
        <begin position="13"/>
        <end position="315"/>
    </location>
</feature>
<name>G9PHT0_9ACTO</name>
<feature type="transmembrane region" description="Helical" evidence="2">
    <location>
        <begin position="46"/>
        <end position="67"/>
    </location>
</feature>
<feature type="transmembrane region" description="Helical" evidence="2">
    <location>
        <begin position="16"/>
        <end position="34"/>
    </location>
</feature>
<keyword evidence="2" id="KW-0472">Membrane</keyword>
<feature type="transmembrane region" description="Helical" evidence="2">
    <location>
        <begin position="309"/>
        <end position="329"/>
    </location>
</feature>
<dbReference type="PATRIC" id="fig|435830.3.peg.1736"/>
<evidence type="ECO:0000313" key="4">
    <source>
        <dbReference type="EMBL" id="EHM87219.1"/>
    </source>
</evidence>
<dbReference type="InterPro" id="IPR050879">
    <property type="entry name" value="Acyltransferase_3"/>
</dbReference>
<feature type="transmembrane region" description="Helical" evidence="2">
    <location>
        <begin position="187"/>
        <end position="208"/>
    </location>
</feature>
<comment type="caution">
    <text evidence="4">The sequence shown here is derived from an EMBL/GenBank/DDBJ whole genome shotgun (WGS) entry which is preliminary data.</text>
</comment>
<gene>
    <name evidence="4" type="ORF">HMPREF0045_01804</name>
</gene>
<dbReference type="PANTHER" id="PTHR23028">
    <property type="entry name" value="ACETYLTRANSFERASE"/>
    <property type="match status" value="1"/>
</dbReference>
<keyword evidence="2" id="KW-0812">Transmembrane</keyword>
<dbReference type="GO" id="GO:0016747">
    <property type="term" value="F:acyltransferase activity, transferring groups other than amino-acyl groups"/>
    <property type="evidence" value="ECO:0007669"/>
    <property type="project" value="InterPro"/>
</dbReference>
<evidence type="ECO:0000256" key="1">
    <source>
        <dbReference type="SAM" id="MobiDB-lite"/>
    </source>
</evidence>
<keyword evidence="2" id="KW-1133">Transmembrane helix</keyword>
<dbReference type="Proteomes" id="UP000003822">
    <property type="component" value="Unassembled WGS sequence"/>
</dbReference>
<feature type="transmembrane region" description="Helical" evidence="2">
    <location>
        <begin position="88"/>
        <end position="109"/>
    </location>
</feature>